<dbReference type="EC" id="2.4.1.-" evidence="12"/>
<dbReference type="InterPro" id="IPR001503">
    <property type="entry name" value="Glyco_trans_10"/>
</dbReference>
<keyword evidence="8 12" id="KW-1133">Transmembrane helix</keyword>
<keyword evidence="5 12" id="KW-0808">Transferase</keyword>
<comment type="similarity">
    <text evidence="3 12">Belongs to the glycosyltransferase 10 family.</text>
</comment>
<keyword evidence="10 12" id="KW-0472">Membrane</keyword>
<accession>A0AAD5MCM7</accession>
<dbReference type="GO" id="GO:0032580">
    <property type="term" value="C:Golgi cisterna membrane"/>
    <property type="evidence" value="ECO:0007669"/>
    <property type="project" value="UniProtKB-SubCell"/>
</dbReference>
<evidence type="ECO:0000256" key="11">
    <source>
        <dbReference type="ARBA" id="ARBA00023180"/>
    </source>
</evidence>
<evidence type="ECO:0000256" key="2">
    <source>
        <dbReference type="ARBA" id="ARBA00004922"/>
    </source>
</evidence>
<dbReference type="AlphaFoldDB" id="A0AAD5MCM7"/>
<evidence type="ECO:0000256" key="6">
    <source>
        <dbReference type="ARBA" id="ARBA00022692"/>
    </source>
</evidence>
<evidence type="ECO:0000256" key="8">
    <source>
        <dbReference type="ARBA" id="ARBA00022989"/>
    </source>
</evidence>
<gene>
    <name evidence="15" type="ORF">KIN20_001282</name>
</gene>
<dbReference type="Gene3D" id="3.40.50.11660">
    <property type="entry name" value="Glycosyl transferase family 10, C-terminal domain"/>
    <property type="match status" value="1"/>
</dbReference>
<organism evidence="15 16">
    <name type="scientific">Parelaphostrongylus tenuis</name>
    <name type="common">Meningeal worm</name>
    <dbReference type="NCBI Taxonomy" id="148309"/>
    <lineage>
        <taxon>Eukaryota</taxon>
        <taxon>Metazoa</taxon>
        <taxon>Ecdysozoa</taxon>
        <taxon>Nematoda</taxon>
        <taxon>Chromadorea</taxon>
        <taxon>Rhabditida</taxon>
        <taxon>Rhabditina</taxon>
        <taxon>Rhabditomorpha</taxon>
        <taxon>Strongyloidea</taxon>
        <taxon>Metastrongylidae</taxon>
        <taxon>Parelaphostrongylus</taxon>
    </lineage>
</organism>
<reference evidence="15" key="1">
    <citation type="submission" date="2021-06" db="EMBL/GenBank/DDBJ databases">
        <title>Parelaphostrongylus tenuis whole genome reference sequence.</title>
        <authorList>
            <person name="Garwood T.J."/>
            <person name="Larsen P.A."/>
            <person name="Fountain-Jones N.M."/>
            <person name="Garbe J.R."/>
            <person name="Macchietto M.G."/>
            <person name="Kania S.A."/>
            <person name="Gerhold R.W."/>
            <person name="Richards J.E."/>
            <person name="Wolf T.M."/>
        </authorList>
    </citation>
    <scope>NUCLEOTIDE SEQUENCE</scope>
    <source>
        <strain evidence="15">MNPRO001-30</strain>
        <tissue evidence="15">Meninges</tissue>
    </source>
</reference>
<dbReference type="GO" id="GO:0008417">
    <property type="term" value="F:fucosyltransferase activity"/>
    <property type="evidence" value="ECO:0007669"/>
    <property type="project" value="InterPro"/>
</dbReference>
<keyword evidence="11" id="KW-0325">Glycoprotein</keyword>
<evidence type="ECO:0000313" key="15">
    <source>
        <dbReference type="EMBL" id="KAJ1346491.1"/>
    </source>
</evidence>
<evidence type="ECO:0000259" key="14">
    <source>
        <dbReference type="Pfam" id="PF17039"/>
    </source>
</evidence>
<keyword evidence="9 12" id="KW-0333">Golgi apparatus</keyword>
<comment type="caution">
    <text evidence="15">The sequence shown here is derived from an EMBL/GenBank/DDBJ whole genome shotgun (WGS) entry which is preliminary data.</text>
</comment>
<dbReference type="PANTHER" id="PTHR48438:SF1">
    <property type="entry name" value="ALPHA-(1,3)-FUCOSYLTRANSFERASE C-RELATED"/>
    <property type="match status" value="1"/>
</dbReference>
<dbReference type="Pfam" id="PF17039">
    <property type="entry name" value="Glyco_tran_10_N"/>
    <property type="match status" value="1"/>
</dbReference>
<dbReference type="FunFam" id="3.40.50.11660:FF:000004">
    <property type="entry name" value="Glycoprotein 3-alpha-L-fucosyltransferase A"/>
    <property type="match status" value="1"/>
</dbReference>
<protein>
    <recommendedName>
        <fullName evidence="12">Fucosyltransferase</fullName>
        <ecNumber evidence="12">2.4.1.-</ecNumber>
    </recommendedName>
</protein>
<comment type="pathway">
    <text evidence="2">Protein modification; protein glycosylation.</text>
</comment>
<keyword evidence="6 12" id="KW-0812">Transmembrane</keyword>
<evidence type="ECO:0000256" key="12">
    <source>
        <dbReference type="RuleBase" id="RU003832"/>
    </source>
</evidence>
<comment type="subcellular location">
    <subcellularLocation>
        <location evidence="1 12">Golgi apparatus</location>
        <location evidence="1 12">Golgi stack membrane</location>
        <topology evidence="1 12">Single-pass type II membrane protein</topology>
    </subcellularLocation>
</comment>
<evidence type="ECO:0000256" key="9">
    <source>
        <dbReference type="ARBA" id="ARBA00023034"/>
    </source>
</evidence>
<name>A0AAD5MCM7_PARTN</name>
<keyword evidence="16" id="KW-1185">Reference proteome</keyword>
<feature type="domain" description="Fucosyltransferase N-terminal" evidence="14">
    <location>
        <begin position="110"/>
        <end position="204"/>
    </location>
</feature>
<dbReference type="InterPro" id="IPR038577">
    <property type="entry name" value="GT10-like_C_sf"/>
</dbReference>
<evidence type="ECO:0000256" key="7">
    <source>
        <dbReference type="ARBA" id="ARBA00022968"/>
    </source>
</evidence>
<evidence type="ECO:0000256" key="10">
    <source>
        <dbReference type="ARBA" id="ARBA00023136"/>
    </source>
</evidence>
<dbReference type="SUPFAM" id="SSF53756">
    <property type="entry name" value="UDP-Glycosyltransferase/glycogen phosphorylase"/>
    <property type="match status" value="1"/>
</dbReference>
<evidence type="ECO:0000259" key="13">
    <source>
        <dbReference type="Pfam" id="PF00852"/>
    </source>
</evidence>
<evidence type="ECO:0000256" key="1">
    <source>
        <dbReference type="ARBA" id="ARBA00004447"/>
    </source>
</evidence>
<feature type="transmembrane region" description="Helical" evidence="12">
    <location>
        <begin position="12"/>
        <end position="30"/>
    </location>
</feature>
<evidence type="ECO:0000256" key="5">
    <source>
        <dbReference type="ARBA" id="ARBA00022679"/>
    </source>
</evidence>
<dbReference type="InterPro" id="IPR055270">
    <property type="entry name" value="Glyco_tran_10_C"/>
</dbReference>
<proteinExistence type="inferred from homology"/>
<evidence type="ECO:0000256" key="4">
    <source>
        <dbReference type="ARBA" id="ARBA00022676"/>
    </source>
</evidence>
<evidence type="ECO:0000256" key="3">
    <source>
        <dbReference type="ARBA" id="ARBA00008919"/>
    </source>
</evidence>
<feature type="domain" description="Fucosyltransferase C-terminal" evidence="13">
    <location>
        <begin position="226"/>
        <end position="408"/>
    </location>
</feature>
<evidence type="ECO:0000313" key="16">
    <source>
        <dbReference type="Proteomes" id="UP001196413"/>
    </source>
</evidence>
<dbReference type="EMBL" id="JAHQIW010000180">
    <property type="protein sequence ID" value="KAJ1346491.1"/>
    <property type="molecule type" value="Genomic_DNA"/>
</dbReference>
<dbReference type="PANTHER" id="PTHR48438">
    <property type="entry name" value="ALPHA-(1,3)-FUCOSYLTRANSFERASE C-RELATED"/>
    <property type="match status" value="1"/>
</dbReference>
<dbReference type="Proteomes" id="UP001196413">
    <property type="component" value="Unassembled WGS sequence"/>
</dbReference>
<sequence>MRIVRIFILKWKYLFTTCMVVCLMVLYLPTHQNDRSQSSNGEMLELKKVLDNTKVTRQSESHEELSNNESHAFKFTSAIGSPFFVERLLTYSEISLRERLTCQADKNASPKLILVWDSNHSQENLGGCLDWNCEIVHDKQKLDLADAVLIAHSYQGFSRTNSEQYVIYFSQESPAHSDFYVFQPDFFNFSLGFRHDTPASSPYGYTVKLAHESTLSGEVIDLATIDRKKKGAAWFVSNCITYSMRENYVNELKKYFPVDIYGKCGSFECIRGGECEKMLDEDYHFYVAFENSVCKDYITEKLWNQGYQRSIVPIVLKRSIVERFVPPHSFIAADDFKSPKDLAVYLHYLMNNKTAYAEFFSWRRQYKVVFLDGKFHDNLERPWGFCQICRLLWEKPRPRLSITDFADWWRNSCERKGTLVNELIRLDSASKTNFPEVGLTV</sequence>
<keyword evidence="7" id="KW-0735">Signal-anchor</keyword>
<dbReference type="InterPro" id="IPR031481">
    <property type="entry name" value="Glyco_tran_10_N"/>
</dbReference>
<dbReference type="Pfam" id="PF00852">
    <property type="entry name" value="Glyco_transf_10"/>
    <property type="match status" value="1"/>
</dbReference>
<keyword evidence="4 12" id="KW-0328">Glycosyltransferase</keyword>